<accession>A0A0R0ARN5</accession>
<sequence>MTALNLTPADIRGGTNRSAGIRAVLRANGPSTTDEICLAMGITDSYTRAAVRSTMRALKQDGIVTCAEGAKPLRWRILREPQERNISVAPRPRGQMWAERQATAYKNAEAAYLKWRDETAADKRSIGERVRQIVKQLGTASADEIYTALGLSPEVGRVRMYSIIHNQARDGMLERIPGRPLRYRWLRDAKHTATPRHQPAGNNAKRTATRLKRQAARQAQQQQRAEARRIAREQRIAQQQLARDARQRAALERAQLRAQKQSAHIARLAAATERTAAETTTPKTGPTIQPETIEQWMARTGKSPEVLPNNFDEPITSFPGRRPTVNPKGHNA</sequence>
<name>A0A0R0ARN5_9GAMM</name>
<dbReference type="Proteomes" id="UP000050836">
    <property type="component" value="Unassembled WGS sequence"/>
</dbReference>
<dbReference type="EMBL" id="LLXS01000014">
    <property type="protein sequence ID" value="KRG43192.1"/>
    <property type="molecule type" value="Genomic_DNA"/>
</dbReference>
<evidence type="ECO:0000313" key="2">
    <source>
        <dbReference type="EMBL" id="KRG43192.1"/>
    </source>
</evidence>
<dbReference type="RefSeq" id="WP_057505914.1">
    <property type="nucleotide sequence ID" value="NZ_LLXS01000014.1"/>
</dbReference>
<gene>
    <name evidence="2" type="ORF">ARC78_07445</name>
</gene>
<evidence type="ECO:0000313" key="3">
    <source>
        <dbReference type="Proteomes" id="UP000050836"/>
    </source>
</evidence>
<protein>
    <submittedName>
        <fullName evidence="2">Uncharacterized protein</fullName>
    </submittedName>
</protein>
<comment type="caution">
    <text evidence="2">The sequence shown here is derived from an EMBL/GenBank/DDBJ whole genome shotgun (WGS) entry which is preliminary data.</text>
</comment>
<evidence type="ECO:0000256" key="1">
    <source>
        <dbReference type="SAM" id="MobiDB-lite"/>
    </source>
</evidence>
<feature type="compositionally biased region" description="Polar residues" evidence="1">
    <location>
        <begin position="282"/>
        <end position="292"/>
    </location>
</feature>
<organism evidence="2 3">
    <name type="scientific">Stenotrophomonas pictorum JCM 9942</name>
    <dbReference type="NCBI Taxonomy" id="1236960"/>
    <lineage>
        <taxon>Bacteria</taxon>
        <taxon>Pseudomonadati</taxon>
        <taxon>Pseudomonadota</taxon>
        <taxon>Gammaproteobacteria</taxon>
        <taxon>Lysobacterales</taxon>
        <taxon>Lysobacteraceae</taxon>
        <taxon>Stenotrophomonas</taxon>
    </lineage>
</organism>
<keyword evidence="3" id="KW-1185">Reference proteome</keyword>
<feature type="compositionally biased region" description="Low complexity" evidence="1">
    <location>
        <begin position="266"/>
        <end position="281"/>
    </location>
</feature>
<proteinExistence type="predicted"/>
<feature type="region of interest" description="Disordered" evidence="1">
    <location>
        <begin position="265"/>
        <end position="332"/>
    </location>
</feature>
<reference evidence="2 3" key="1">
    <citation type="submission" date="2015-10" db="EMBL/GenBank/DDBJ databases">
        <title>Genome sequencing and analysis of members of genus Stenotrophomonas.</title>
        <authorList>
            <person name="Patil P.P."/>
            <person name="Midha S."/>
            <person name="Patil P.B."/>
        </authorList>
    </citation>
    <scope>NUCLEOTIDE SEQUENCE [LARGE SCALE GENOMIC DNA]</scope>
    <source>
        <strain evidence="2 3">JCM 9942</strain>
    </source>
</reference>
<dbReference type="AlphaFoldDB" id="A0A0R0ARN5"/>